<dbReference type="RefSeq" id="WP_194508315.1">
    <property type="nucleotide sequence ID" value="NZ_JADILU010000004.1"/>
</dbReference>
<feature type="chain" id="PRO_5047345193" evidence="1">
    <location>
        <begin position="20"/>
        <end position="234"/>
    </location>
</feature>
<feature type="signal peptide" evidence="1">
    <location>
        <begin position="1"/>
        <end position="19"/>
    </location>
</feature>
<gene>
    <name evidence="2" type="ORF">ACFS29_11715</name>
</gene>
<dbReference type="PANTHER" id="PTHR46820">
    <property type="entry name" value="HISTONE-LYSINE N-METHYLTRANSFERASE SETD7"/>
    <property type="match status" value="1"/>
</dbReference>
<keyword evidence="1" id="KW-0732">Signal</keyword>
<dbReference type="PANTHER" id="PTHR46820:SF1">
    <property type="entry name" value="HISTONE-LYSINE N-METHYLTRANSFERASE SETD7"/>
    <property type="match status" value="1"/>
</dbReference>
<organism evidence="2 3">
    <name type="scientific">Psychroserpens luteus</name>
    <dbReference type="NCBI Taxonomy" id="1434066"/>
    <lineage>
        <taxon>Bacteria</taxon>
        <taxon>Pseudomonadati</taxon>
        <taxon>Bacteroidota</taxon>
        <taxon>Flavobacteriia</taxon>
        <taxon>Flavobacteriales</taxon>
        <taxon>Flavobacteriaceae</taxon>
        <taxon>Psychroserpens</taxon>
    </lineage>
</organism>
<dbReference type="Proteomes" id="UP001597548">
    <property type="component" value="Unassembled WGS sequence"/>
</dbReference>
<evidence type="ECO:0000256" key="1">
    <source>
        <dbReference type="SAM" id="SignalP"/>
    </source>
</evidence>
<protein>
    <submittedName>
        <fullName evidence="2">Toxin-antitoxin system YwqK family antitoxin</fullName>
    </submittedName>
</protein>
<keyword evidence="3" id="KW-1185">Reference proteome</keyword>
<accession>A0ABW5ZWI6</accession>
<dbReference type="EMBL" id="JBHUOS010000009">
    <property type="protein sequence ID" value="MFD2916311.1"/>
    <property type="molecule type" value="Genomic_DNA"/>
</dbReference>
<evidence type="ECO:0000313" key="3">
    <source>
        <dbReference type="Proteomes" id="UP001597548"/>
    </source>
</evidence>
<evidence type="ECO:0000313" key="2">
    <source>
        <dbReference type="EMBL" id="MFD2916311.1"/>
    </source>
</evidence>
<proteinExistence type="predicted"/>
<dbReference type="InterPro" id="IPR011652">
    <property type="entry name" value="MORN_2"/>
</dbReference>
<dbReference type="Gene3D" id="2.20.110.10">
    <property type="entry name" value="Histone H3 K4-specific methyltransferase SET7/9 N-terminal domain"/>
    <property type="match status" value="2"/>
</dbReference>
<dbReference type="SUPFAM" id="SSF82185">
    <property type="entry name" value="Histone H3 K4-specific methyltransferase SET7/9 N-terminal domain"/>
    <property type="match status" value="1"/>
</dbReference>
<sequence>MKRYFFIYILTICALSTYAQESINQFDNGGKRHGVWKKHFDKTKQLRYEGQFEHGKEIDTFKFYTLNRGASVLSATKIFNKDNNKAQVQFLSSKGKLISEGEMNGKLYTGKWIYYHNKFKSIMSTEFYNDNGKLEGEKLVFYPDGTTAETANYINGKLSGISIWYAKNGKVLKEFTYENDELHGVCKYYDSSGNLEAEGSYRKDLKHGIWKYYENGKLVKTTDHTKRSKNPNKQ</sequence>
<reference evidence="3" key="1">
    <citation type="journal article" date="2019" name="Int. J. Syst. Evol. Microbiol.">
        <title>The Global Catalogue of Microorganisms (GCM) 10K type strain sequencing project: providing services to taxonomists for standard genome sequencing and annotation.</title>
        <authorList>
            <consortium name="The Broad Institute Genomics Platform"/>
            <consortium name="The Broad Institute Genome Sequencing Center for Infectious Disease"/>
            <person name="Wu L."/>
            <person name="Ma J."/>
        </authorList>
    </citation>
    <scope>NUCLEOTIDE SEQUENCE [LARGE SCALE GENOMIC DNA]</scope>
    <source>
        <strain evidence="3">KCTC 32514</strain>
    </source>
</reference>
<dbReference type="Pfam" id="PF07661">
    <property type="entry name" value="MORN_2"/>
    <property type="match status" value="4"/>
</dbReference>
<name>A0ABW5ZWI6_9FLAO</name>
<comment type="caution">
    <text evidence="2">The sequence shown here is derived from an EMBL/GenBank/DDBJ whole genome shotgun (WGS) entry which is preliminary data.</text>
</comment>